<dbReference type="InterPro" id="IPR039477">
    <property type="entry name" value="ILEI/PANDER_dom"/>
</dbReference>
<evidence type="ECO:0000256" key="5">
    <source>
        <dbReference type="ARBA" id="ARBA00022734"/>
    </source>
</evidence>
<evidence type="ECO:0000256" key="3">
    <source>
        <dbReference type="ARBA" id="ARBA00022525"/>
    </source>
</evidence>
<dbReference type="AlphaFoldDB" id="A0AAW0P6D5"/>
<dbReference type="EMBL" id="JBBPFD010000008">
    <property type="protein sequence ID" value="KAK7916575.1"/>
    <property type="molecule type" value="Genomic_DNA"/>
</dbReference>
<feature type="domain" description="ILEI/PANDER" evidence="8">
    <location>
        <begin position="57"/>
        <end position="148"/>
    </location>
</feature>
<evidence type="ECO:0000256" key="1">
    <source>
        <dbReference type="ARBA" id="ARBA00004613"/>
    </source>
</evidence>
<evidence type="ECO:0000313" key="10">
    <source>
        <dbReference type="Proteomes" id="UP001460270"/>
    </source>
</evidence>
<accession>A0AAW0P6D5</accession>
<name>A0AAW0P6D5_9GOBI</name>
<evidence type="ECO:0000313" key="9">
    <source>
        <dbReference type="EMBL" id="KAK7916575.1"/>
    </source>
</evidence>
<organism evidence="9 10">
    <name type="scientific">Mugilogobius chulae</name>
    <name type="common">yellowstripe goby</name>
    <dbReference type="NCBI Taxonomy" id="88201"/>
    <lineage>
        <taxon>Eukaryota</taxon>
        <taxon>Metazoa</taxon>
        <taxon>Chordata</taxon>
        <taxon>Craniata</taxon>
        <taxon>Vertebrata</taxon>
        <taxon>Euteleostomi</taxon>
        <taxon>Actinopterygii</taxon>
        <taxon>Neopterygii</taxon>
        <taxon>Teleostei</taxon>
        <taxon>Neoteleostei</taxon>
        <taxon>Acanthomorphata</taxon>
        <taxon>Gobiaria</taxon>
        <taxon>Gobiiformes</taxon>
        <taxon>Gobioidei</taxon>
        <taxon>Gobiidae</taxon>
        <taxon>Gobionellinae</taxon>
        <taxon>Mugilogobius</taxon>
    </lineage>
</organism>
<comment type="caution">
    <text evidence="9">The sequence shown here is derived from an EMBL/GenBank/DDBJ whole genome shotgun (WGS) entry which is preliminary data.</text>
</comment>
<proteinExistence type="inferred from homology"/>
<reference evidence="10" key="1">
    <citation type="submission" date="2024-04" db="EMBL/GenBank/DDBJ databases">
        <title>Salinicola lusitanus LLJ914,a marine bacterium isolated from the Okinawa Trough.</title>
        <authorList>
            <person name="Li J."/>
        </authorList>
    </citation>
    <scope>NUCLEOTIDE SEQUENCE [LARGE SCALE GENOMIC DNA]</scope>
</reference>
<dbReference type="GO" id="GO:0005576">
    <property type="term" value="C:extracellular region"/>
    <property type="evidence" value="ECO:0007669"/>
    <property type="project" value="UniProtKB-SubCell"/>
</dbReference>
<keyword evidence="10" id="KW-1185">Reference proteome</keyword>
<evidence type="ECO:0000256" key="2">
    <source>
        <dbReference type="ARBA" id="ARBA00010905"/>
    </source>
</evidence>
<dbReference type="PROSITE" id="PS52031">
    <property type="entry name" value="GG_LECTIN"/>
    <property type="match status" value="1"/>
</dbReference>
<evidence type="ECO:0000256" key="4">
    <source>
        <dbReference type="ARBA" id="ARBA00022729"/>
    </source>
</evidence>
<gene>
    <name evidence="9" type="ORF">WMY93_012336</name>
</gene>
<comment type="similarity">
    <text evidence="2">Belongs to the FAM3 family.</text>
</comment>
<dbReference type="PANTHER" id="PTHR14592">
    <property type="entry name" value="UNCHARACTERIZED FAM3"/>
    <property type="match status" value="1"/>
</dbReference>
<protein>
    <recommendedName>
        <fullName evidence="8">ILEI/PANDER domain-containing protein</fullName>
    </recommendedName>
</protein>
<dbReference type="Pfam" id="PF15711">
    <property type="entry name" value="ILEI"/>
    <property type="match status" value="1"/>
</dbReference>
<evidence type="ECO:0000256" key="7">
    <source>
        <dbReference type="PROSITE-ProRule" id="PRU01375"/>
    </source>
</evidence>
<keyword evidence="3" id="KW-0964">Secreted</keyword>
<dbReference type="InterPro" id="IPR039220">
    <property type="entry name" value="FAM3"/>
</dbReference>
<keyword evidence="4" id="KW-0732">Signal</keyword>
<evidence type="ECO:0000259" key="8">
    <source>
        <dbReference type="Pfam" id="PF15711"/>
    </source>
</evidence>
<sequence>MRARGVDYFAREEPTTAPPKIKCNLEKNCEPGSFALRIKSGAASVVGQQYVSRVKRFNIVVVNGETETVDKMIFLNSKDGRSEDILEFLKKIEPGRIVLLASFDDVTPSEELLLLTDEIRGVLESMGSTLIKTLKSKDNWVFAGRVGATAKSPFEKMALNDPKTNTYDGWPEVVEISGCFPKNTL</sequence>
<keyword evidence="6" id="KW-1015">Disulfide bond</keyword>
<dbReference type="Proteomes" id="UP001460270">
    <property type="component" value="Unassembled WGS sequence"/>
</dbReference>
<evidence type="ECO:0000256" key="6">
    <source>
        <dbReference type="ARBA" id="ARBA00023157"/>
    </source>
</evidence>
<dbReference type="GO" id="GO:0030246">
    <property type="term" value="F:carbohydrate binding"/>
    <property type="evidence" value="ECO:0007669"/>
    <property type="project" value="UniProtKB-UniRule"/>
</dbReference>
<comment type="subcellular location">
    <subcellularLocation>
        <location evidence="1">Secreted</location>
    </subcellularLocation>
</comment>
<keyword evidence="5 7" id="KW-0430">Lectin</keyword>